<reference evidence="2 3" key="1">
    <citation type="journal article" date="2013" name="Curr. Biol.">
        <title>The Genome of the Foraminiferan Reticulomyxa filosa.</title>
        <authorList>
            <person name="Glockner G."/>
            <person name="Hulsmann N."/>
            <person name="Schleicher M."/>
            <person name="Noegel A.A."/>
            <person name="Eichinger L."/>
            <person name="Gallinger C."/>
            <person name="Pawlowski J."/>
            <person name="Sierra R."/>
            <person name="Euteneuer U."/>
            <person name="Pillet L."/>
            <person name="Moustafa A."/>
            <person name="Platzer M."/>
            <person name="Groth M."/>
            <person name="Szafranski K."/>
            <person name="Schliwa M."/>
        </authorList>
    </citation>
    <scope>NUCLEOTIDE SEQUENCE [LARGE SCALE GENOMIC DNA]</scope>
</reference>
<gene>
    <name evidence="2" type="ORF">RFI_04393</name>
</gene>
<comment type="caution">
    <text evidence="2">The sequence shown here is derived from an EMBL/GenBank/DDBJ whole genome shotgun (WGS) entry which is preliminary data.</text>
</comment>
<name>X6P556_RETFI</name>
<keyword evidence="1" id="KW-0732">Signal</keyword>
<proteinExistence type="predicted"/>
<dbReference type="AlphaFoldDB" id="X6P556"/>
<accession>X6P556</accession>
<evidence type="ECO:0000313" key="2">
    <source>
        <dbReference type="EMBL" id="ETO32722.1"/>
    </source>
</evidence>
<evidence type="ECO:0000256" key="1">
    <source>
        <dbReference type="SAM" id="SignalP"/>
    </source>
</evidence>
<sequence>MFNKIVIIAMFCFLIYFETKVHKDQKKRKIKKYDKRDVGCWEIKKNNFLFVCIRNKIFLFLFFKKKEIAQFISLKFAKSTMRELEELWHKYYTSNGIAMNDKNWTILGASDDAQLYNKSCLMKKEEQVFAVVETDEVVSKICTIKEELGQEHDNNEQFGDNIASPVINAVDGNGISIDNDSGYDNSGDVVKKSLISLCKQKAMCLTKDTGIVSYLIEGIEVDSATSNWKMGLLCETLTYFAINSVAFCKMSAKGTICYPPRYRRITAKTTTTKFQMMEHGQ</sequence>
<keyword evidence="3" id="KW-1185">Reference proteome</keyword>
<dbReference type="EMBL" id="ASPP01003982">
    <property type="protein sequence ID" value="ETO32722.1"/>
    <property type="molecule type" value="Genomic_DNA"/>
</dbReference>
<evidence type="ECO:0000313" key="3">
    <source>
        <dbReference type="Proteomes" id="UP000023152"/>
    </source>
</evidence>
<feature type="signal peptide" evidence="1">
    <location>
        <begin position="1"/>
        <end position="19"/>
    </location>
</feature>
<feature type="chain" id="PRO_5004975958" evidence="1">
    <location>
        <begin position="20"/>
        <end position="281"/>
    </location>
</feature>
<dbReference type="Proteomes" id="UP000023152">
    <property type="component" value="Unassembled WGS sequence"/>
</dbReference>
<protein>
    <submittedName>
        <fullName evidence="2">Uncharacterized protein</fullName>
    </submittedName>
</protein>
<organism evidence="2 3">
    <name type="scientific">Reticulomyxa filosa</name>
    <dbReference type="NCBI Taxonomy" id="46433"/>
    <lineage>
        <taxon>Eukaryota</taxon>
        <taxon>Sar</taxon>
        <taxon>Rhizaria</taxon>
        <taxon>Retaria</taxon>
        <taxon>Foraminifera</taxon>
        <taxon>Monothalamids</taxon>
        <taxon>Reticulomyxidae</taxon>
        <taxon>Reticulomyxa</taxon>
    </lineage>
</organism>